<reference evidence="2 3" key="1">
    <citation type="submission" date="2023-07" db="EMBL/GenBank/DDBJ databases">
        <title>Pathogens genome sequencing project 196.</title>
        <authorList>
            <person name="Cao X."/>
        </authorList>
    </citation>
    <scope>NUCLEOTIDE SEQUENCE [LARGE SCALE GENOMIC DNA]</scope>
    <source>
        <strain evidence="2 3">SM41</strain>
    </source>
</reference>
<comment type="caution">
    <text evidence="2">The sequence shown here is derived from an EMBL/GenBank/DDBJ whole genome shotgun (WGS) entry which is preliminary data.</text>
</comment>
<dbReference type="RefSeq" id="WP_309154348.1">
    <property type="nucleotide sequence ID" value="NZ_JAVIOS010000011.1"/>
</dbReference>
<name>A0ABD5BCK4_SERMA</name>
<dbReference type="InterPro" id="IPR009731">
    <property type="entry name" value="P-like"/>
</dbReference>
<evidence type="ECO:0000313" key="3">
    <source>
        <dbReference type="Proteomes" id="UP001234811"/>
    </source>
</evidence>
<organism evidence="2 3">
    <name type="scientific">Serratia marcescens</name>
    <dbReference type="NCBI Taxonomy" id="615"/>
    <lineage>
        <taxon>Bacteria</taxon>
        <taxon>Pseudomonadati</taxon>
        <taxon>Pseudomonadota</taxon>
        <taxon>Gammaproteobacteria</taxon>
        <taxon>Enterobacterales</taxon>
        <taxon>Yersiniaceae</taxon>
        <taxon>Serratia</taxon>
    </lineage>
</organism>
<evidence type="ECO:0000313" key="2">
    <source>
        <dbReference type="EMBL" id="MDQ9554110.1"/>
    </source>
</evidence>
<dbReference type="AlphaFoldDB" id="A0ABD5BCK4"/>
<protein>
    <submittedName>
        <fullName evidence="2">Replication protein P</fullName>
    </submittedName>
</protein>
<dbReference type="EMBL" id="JAVIPQ010000013">
    <property type="protein sequence ID" value="MDQ9554110.1"/>
    <property type="molecule type" value="Genomic_DNA"/>
</dbReference>
<proteinExistence type="predicted"/>
<accession>A0ABD5BCK4</accession>
<sequence length="240" mass="27060">MNKFMSAVQNRDGSALARMMPAEPQARVVNGNAEKLVDLLFVNLMQVFPAAKQTALSTPAEVAAAKRQWILAFAENGITSVEQLQAGMRMARQQESDFWPSCGKFISWCKAGAAENAGLPSVDEVEAEFKRYSANRGQHARPEDFNWSAPVMYWIVIDVRHLMLQHNYTESEIRKSIQQHLNRWAKRLAKGERVPTPAPQIAHKQHIPAPSELIDKDGKFQRKGEELLARIRSKREGNPS</sequence>
<feature type="region of interest" description="Disordered" evidence="1">
    <location>
        <begin position="192"/>
        <end position="218"/>
    </location>
</feature>
<dbReference type="Proteomes" id="UP001234811">
    <property type="component" value="Unassembled WGS sequence"/>
</dbReference>
<evidence type="ECO:0000256" key="1">
    <source>
        <dbReference type="SAM" id="MobiDB-lite"/>
    </source>
</evidence>
<dbReference type="Pfam" id="PF06992">
    <property type="entry name" value="Phage_lambda_P"/>
    <property type="match status" value="1"/>
</dbReference>
<gene>
    <name evidence="2" type="ORF">RF091_00935</name>
</gene>